<dbReference type="InterPro" id="IPR011059">
    <property type="entry name" value="Metal-dep_hydrolase_composite"/>
</dbReference>
<keyword evidence="1 4" id="KW-0378">Hydrolase</keyword>
<gene>
    <name evidence="4" type="ORF">Q664_04490</name>
</gene>
<evidence type="ECO:0000313" key="5">
    <source>
        <dbReference type="Proteomes" id="UP000028547"/>
    </source>
</evidence>
<comment type="caution">
    <text evidence="4">The sequence shown here is derived from an EMBL/GenBank/DDBJ whole genome shotgun (WGS) entry which is preliminary data.</text>
</comment>
<feature type="domain" description="Amidohydrolase-related" evidence="3">
    <location>
        <begin position="127"/>
        <end position="481"/>
    </location>
</feature>
<evidence type="ECO:0000313" key="4">
    <source>
        <dbReference type="EMBL" id="KFA94184.1"/>
    </source>
</evidence>
<reference evidence="4 5" key="1">
    <citation type="submission" date="2014-07" db="EMBL/GenBank/DDBJ databases">
        <title>Draft Genome Sequence of Gephyronic Acid Producer, Cystobacter violaceus Strain Cb vi76.</title>
        <authorList>
            <person name="Stevens D.C."/>
            <person name="Young J."/>
            <person name="Carmichael R."/>
            <person name="Tan J."/>
            <person name="Taylor R.E."/>
        </authorList>
    </citation>
    <scope>NUCLEOTIDE SEQUENCE [LARGE SCALE GENOMIC DNA]</scope>
    <source>
        <strain evidence="4 5">Cb vi76</strain>
    </source>
</reference>
<dbReference type="Pfam" id="PF01979">
    <property type="entry name" value="Amidohydro_1"/>
    <property type="match status" value="1"/>
</dbReference>
<dbReference type="NCBIfam" id="NF006056">
    <property type="entry name" value="PRK08204.1"/>
    <property type="match status" value="1"/>
</dbReference>
<sequence length="518" mass="55500">MCQMLCGNDSNHGGEPTQEGSSRREFLAKGASALGAAMVSSAPIPALAASAQGGLSPESDARNQDLPRDTGASHRRYLLKGGAVLSMDPQVGNFARGDVLIEGKRIVAVGANLHAPGAAIIDAAGMIVMPGFVDTHHHQYQTALRSFLSDGLLFNDGLPHGEKNYLDYIHTRLTPVFRPEDAYLAELVSSLSQLDAGVTTVVDTSQVGHTPAHTDAVIRGLQDAGRRAVFVYSPGAGPGNIFPNDLQRIRSRYFASADQLLTLAMGGEVFDPAFRTYWAIGRQNGLPIVTHLVGSLGQETLVEQLASEGLLGPDLVFIHASRISEGSWQAIAQSGVNVSIAAPIEMAMRHGMPPIQSALDHGVQPALSTDVECTMTADFFTQMRTVFTLQRALINERALNGETNLPELLTCRDVIRFATLEGARVARLAHKIGSLTPGKEADILLLRSDALNVAPLNNVPGAVVTLMDRGNVDTVIVAGRIRKWRGALLDMNWTRLRAALEASRDYLLRAAGVERALF</sequence>
<feature type="region of interest" description="Disordered" evidence="2">
    <location>
        <begin position="50"/>
        <end position="70"/>
    </location>
</feature>
<dbReference type="InterPro" id="IPR050287">
    <property type="entry name" value="MTA/SAH_deaminase"/>
</dbReference>
<evidence type="ECO:0000256" key="2">
    <source>
        <dbReference type="SAM" id="MobiDB-lite"/>
    </source>
</evidence>
<feature type="region of interest" description="Disordered" evidence="2">
    <location>
        <begin position="1"/>
        <end position="24"/>
    </location>
</feature>
<dbReference type="PANTHER" id="PTHR43794:SF11">
    <property type="entry name" value="AMIDOHYDROLASE-RELATED DOMAIN-CONTAINING PROTEIN"/>
    <property type="match status" value="1"/>
</dbReference>
<dbReference type="RefSeq" id="WP_043390112.1">
    <property type="nucleotide sequence ID" value="NZ_JPMI01000025.1"/>
</dbReference>
<dbReference type="Gene3D" id="2.30.40.10">
    <property type="entry name" value="Urease, subunit C, domain 1"/>
    <property type="match status" value="1"/>
</dbReference>
<dbReference type="InterPro" id="IPR006311">
    <property type="entry name" value="TAT_signal"/>
</dbReference>
<dbReference type="SUPFAM" id="SSF51338">
    <property type="entry name" value="Composite domain of metallo-dependent hydrolases"/>
    <property type="match status" value="1"/>
</dbReference>
<organism evidence="4 5">
    <name type="scientific">Archangium violaceum Cb vi76</name>
    <dbReference type="NCBI Taxonomy" id="1406225"/>
    <lineage>
        <taxon>Bacteria</taxon>
        <taxon>Pseudomonadati</taxon>
        <taxon>Myxococcota</taxon>
        <taxon>Myxococcia</taxon>
        <taxon>Myxococcales</taxon>
        <taxon>Cystobacterineae</taxon>
        <taxon>Archangiaceae</taxon>
        <taxon>Archangium</taxon>
    </lineage>
</organism>
<dbReference type="GO" id="GO:0016810">
    <property type="term" value="F:hydrolase activity, acting on carbon-nitrogen (but not peptide) bonds"/>
    <property type="evidence" value="ECO:0007669"/>
    <property type="project" value="InterPro"/>
</dbReference>
<accession>A0A084T0E9</accession>
<protein>
    <submittedName>
        <fullName evidence="4">Amidohydrolase</fullName>
    </submittedName>
</protein>
<dbReference type="PANTHER" id="PTHR43794">
    <property type="entry name" value="AMINOHYDROLASE SSNA-RELATED"/>
    <property type="match status" value="1"/>
</dbReference>
<proteinExistence type="predicted"/>
<dbReference type="SUPFAM" id="SSF51556">
    <property type="entry name" value="Metallo-dependent hydrolases"/>
    <property type="match status" value="1"/>
</dbReference>
<evidence type="ECO:0000259" key="3">
    <source>
        <dbReference type="Pfam" id="PF01979"/>
    </source>
</evidence>
<dbReference type="PROSITE" id="PS51318">
    <property type="entry name" value="TAT"/>
    <property type="match status" value="1"/>
</dbReference>
<dbReference type="EMBL" id="JPMI01000025">
    <property type="protein sequence ID" value="KFA94184.1"/>
    <property type="molecule type" value="Genomic_DNA"/>
</dbReference>
<dbReference type="AlphaFoldDB" id="A0A084T0E9"/>
<evidence type="ECO:0000256" key="1">
    <source>
        <dbReference type="ARBA" id="ARBA00022801"/>
    </source>
</evidence>
<feature type="compositionally biased region" description="Basic and acidic residues" evidence="2">
    <location>
        <begin position="59"/>
        <end position="70"/>
    </location>
</feature>
<dbReference type="InterPro" id="IPR006680">
    <property type="entry name" value="Amidohydro-rel"/>
</dbReference>
<dbReference type="Gene3D" id="3.20.20.140">
    <property type="entry name" value="Metal-dependent hydrolases"/>
    <property type="match status" value="1"/>
</dbReference>
<name>A0A084T0E9_9BACT</name>
<dbReference type="InterPro" id="IPR032466">
    <property type="entry name" value="Metal_Hydrolase"/>
</dbReference>
<dbReference type="Proteomes" id="UP000028547">
    <property type="component" value="Unassembled WGS sequence"/>
</dbReference>